<feature type="binding site" evidence="10">
    <location>
        <position position="72"/>
    </location>
    <ligand>
        <name>Na(+)</name>
        <dbReference type="ChEBI" id="CHEBI:29101"/>
        <note>structural</note>
    </ligand>
</feature>
<comment type="similarity">
    <text evidence="7 10">Belongs to the fluoride channel Fluc/FEX (TC 1.A.43) family.</text>
</comment>
<comment type="activity regulation">
    <text evidence="10">Na(+) is not transported, but it plays an essential structural role and its presence is essential for fluoride channel function.</text>
</comment>
<keyword evidence="5 10" id="KW-0472">Membrane</keyword>
<evidence type="ECO:0000256" key="6">
    <source>
        <dbReference type="ARBA" id="ARBA00023303"/>
    </source>
</evidence>
<evidence type="ECO:0000256" key="7">
    <source>
        <dbReference type="ARBA" id="ARBA00035120"/>
    </source>
</evidence>
<dbReference type="HAMAP" id="MF_00454">
    <property type="entry name" value="FluC"/>
    <property type="match status" value="1"/>
</dbReference>
<feature type="transmembrane region" description="Helical" evidence="10">
    <location>
        <begin position="32"/>
        <end position="53"/>
    </location>
</feature>
<reference evidence="11 12" key="1">
    <citation type="submission" date="2018-10" db="EMBL/GenBank/DDBJ databases">
        <title>Genomic Encyclopedia of Archaeal and Bacterial Type Strains, Phase II (KMG-II): from individual species to whole genera.</title>
        <authorList>
            <person name="Goeker M."/>
        </authorList>
    </citation>
    <scope>NUCLEOTIDE SEQUENCE [LARGE SCALE GENOMIC DNA]</scope>
    <source>
        <strain evidence="11 12">RP-AC37</strain>
    </source>
</reference>
<evidence type="ECO:0000256" key="2">
    <source>
        <dbReference type="ARBA" id="ARBA00022475"/>
    </source>
</evidence>
<proteinExistence type="inferred from homology"/>
<evidence type="ECO:0000256" key="9">
    <source>
        <dbReference type="ARBA" id="ARBA00049940"/>
    </source>
</evidence>
<dbReference type="OrthoDB" id="5148600at2"/>
<sequence length="122" mass="12404">MTALMVALGAAVGAPARYLTDRAVQRRHPSPFPWGTLVVNVVGSFVLGVVVSAGSRGHEATVVALLGTGFCGALTTYSTFSWETLRLVERGEGGVAALNVVASVVAGLVAAALGWAVGTPLR</sequence>
<comment type="function">
    <text evidence="9 10">Fluoride-specific ion channel. Important for reducing fluoride concentration in the cell, thus reducing its toxicity.</text>
</comment>
<gene>
    <name evidence="10" type="primary">fluC</name>
    <name evidence="10" type="synonym">crcB</name>
    <name evidence="11" type="ORF">CLV35_0853</name>
</gene>
<feature type="binding site" evidence="10">
    <location>
        <position position="75"/>
    </location>
    <ligand>
        <name>Na(+)</name>
        <dbReference type="ChEBI" id="CHEBI:29101"/>
        <note>structural</note>
    </ligand>
</feature>
<feature type="transmembrane region" description="Helical" evidence="10">
    <location>
        <begin position="94"/>
        <end position="117"/>
    </location>
</feature>
<evidence type="ECO:0000256" key="4">
    <source>
        <dbReference type="ARBA" id="ARBA00022989"/>
    </source>
</evidence>
<keyword evidence="10" id="KW-0915">Sodium</keyword>
<keyword evidence="2 10" id="KW-1003">Cell membrane</keyword>
<keyword evidence="6 10" id="KW-0407">Ion channel</keyword>
<keyword evidence="10" id="KW-0479">Metal-binding</keyword>
<name>A0A420XUL1_9ACTN</name>
<evidence type="ECO:0000256" key="5">
    <source>
        <dbReference type="ARBA" id="ARBA00023136"/>
    </source>
</evidence>
<keyword evidence="3 10" id="KW-0812">Transmembrane</keyword>
<dbReference type="RefSeq" id="WP_121192105.1">
    <property type="nucleotide sequence ID" value="NZ_RBWV01000009.1"/>
</dbReference>
<protein>
    <recommendedName>
        <fullName evidence="10">Fluoride-specific ion channel FluC</fullName>
    </recommendedName>
</protein>
<keyword evidence="4 10" id="KW-1133">Transmembrane helix</keyword>
<feature type="transmembrane region" description="Helical" evidence="10">
    <location>
        <begin position="60"/>
        <end position="82"/>
    </location>
</feature>
<dbReference type="GO" id="GO:0062054">
    <property type="term" value="F:fluoride channel activity"/>
    <property type="evidence" value="ECO:0007669"/>
    <property type="project" value="UniProtKB-UniRule"/>
</dbReference>
<dbReference type="Pfam" id="PF02537">
    <property type="entry name" value="CRCB"/>
    <property type="match status" value="1"/>
</dbReference>
<dbReference type="GO" id="GO:0140114">
    <property type="term" value="P:cellular detoxification of fluoride"/>
    <property type="evidence" value="ECO:0007669"/>
    <property type="project" value="UniProtKB-UniRule"/>
</dbReference>
<evidence type="ECO:0000256" key="3">
    <source>
        <dbReference type="ARBA" id="ARBA00022692"/>
    </source>
</evidence>
<dbReference type="NCBIfam" id="TIGR00494">
    <property type="entry name" value="crcB"/>
    <property type="match status" value="1"/>
</dbReference>
<evidence type="ECO:0000256" key="10">
    <source>
        <dbReference type="HAMAP-Rule" id="MF_00454"/>
    </source>
</evidence>
<dbReference type="InParanoid" id="A0A420XUL1"/>
<dbReference type="GO" id="GO:0046872">
    <property type="term" value="F:metal ion binding"/>
    <property type="evidence" value="ECO:0007669"/>
    <property type="project" value="UniProtKB-KW"/>
</dbReference>
<dbReference type="PANTHER" id="PTHR28259">
    <property type="entry name" value="FLUORIDE EXPORT PROTEIN 1-RELATED"/>
    <property type="match status" value="1"/>
</dbReference>
<comment type="catalytic activity">
    <reaction evidence="8">
        <text>fluoride(in) = fluoride(out)</text>
        <dbReference type="Rhea" id="RHEA:76159"/>
        <dbReference type="ChEBI" id="CHEBI:17051"/>
    </reaction>
    <physiologicalReaction direction="left-to-right" evidence="8">
        <dbReference type="Rhea" id="RHEA:76160"/>
    </physiologicalReaction>
</comment>
<evidence type="ECO:0000256" key="1">
    <source>
        <dbReference type="ARBA" id="ARBA00004651"/>
    </source>
</evidence>
<evidence type="ECO:0000313" key="12">
    <source>
        <dbReference type="Proteomes" id="UP000281955"/>
    </source>
</evidence>
<keyword evidence="12" id="KW-1185">Reference proteome</keyword>
<keyword evidence="10" id="KW-0406">Ion transport</keyword>
<dbReference type="EMBL" id="RBWV01000009">
    <property type="protein sequence ID" value="RKS80421.1"/>
    <property type="molecule type" value="Genomic_DNA"/>
</dbReference>
<organism evidence="11 12">
    <name type="scientific">Motilibacter peucedani</name>
    <dbReference type="NCBI Taxonomy" id="598650"/>
    <lineage>
        <taxon>Bacteria</taxon>
        <taxon>Bacillati</taxon>
        <taxon>Actinomycetota</taxon>
        <taxon>Actinomycetes</taxon>
        <taxon>Motilibacterales</taxon>
        <taxon>Motilibacteraceae</taxon>
        <taxon>Motilibacter</taxon>
    </lineage>
</organism>
<comment type="subcellular location">
    <subcellularLocation>
        <location evidence="1 10">Cell membrane</location>
        <topology evidence="1 10">Multi-pass membrane protein</topology>
    </subcellularLocation>
</comment>
<dbReference type="GO" id="GO:0005886">
    <property type="term" value="C:plasma membrane"/>
    <property type="evidence" value="ECO:0007669"/>
    <property type="project" value="UniProtKB-SubCell"/>
</dbReference>
<accession>A0A420XUL1</accession>
<dbReference type="AlphaFoldDB" id="A0A420XUL1"/>
<dbReference type="Proteomes" id="UP000281955">
    <property type="component" value="Unassembled WGS sequence"/>
</dbReference>
<keyword evidence="10" id="KW-0813">Transport</keyword>
<dbReference type="InterPro" id="IPR003691">
    <property type="entry name" value="FluC"/>
</dbReference>
<evidence type="ECO:0000256" key="8">
    <source>
        <dbReference type="ARBA" id="ARBA00035585"/>
    </source>
</evidence>
<comment type="caution">
    <text evidence="11">The sequence shown here is derived from an EMBL/GenBank/DDBJ whole genome shotgun (WGS) entry which is preliminary data.</text>
</comment>
<dbReference type="FunCoup" id="A0A420XUL1">
    <property type="interactions" value="1"/>
</dbReference>
<dbReference type="PANTHER" id="PTHR28259:SF1">
    <property type="entry name" value="FLUORIDE EXPORT PROTEIN 1-RELATED"/>
    <property type="match status" value="1"/>
</dbReference>
<evidence type="ECO:0000313" key="11">
    <source>
        <dbReference type="EMBL" id="RKS80421.1"/>
    </source>
</evidence>